<gene>
    <name evidence="3" type="ORF">GCM10023092_16840</name>
</gene>
<dbReference type="InterPro" id="IPR026444">
    <property type="entry name" value="Secre_tail"/>
</dbReference>
<feature type="signal peptide" evidence="1">
    <location>
        <begin position="1"/>
        <end position="15"/>
    </location>
</feature>
<evidence type="ECO:0000259" key="2">
    <source>
        <dbReference type="Pfam" id="PF18962"/>
    </source>
</evidence>
<dbReference type="NCBIfam" id="TIGR04183">
    <property type="entry name" value="Por_Secre_tail"/>
    <property type="match status" value="1"/>
</dbReference>
<feature type="domain" description="Secretion system C-terminal sorting" evidence="2">
    <location>
        <begin position="450"/>
        <end position="516"/>
    </location>
</feature>
<keyword evidence="4" id="KW-1185">Reference proteome</keyword>
<protein>
    <recommendedName>
        <fullName evidence="2">Secretion system C-terminal sorting domain-containing protein</fullName>
    </recommendedName>
</protein>
<keyword evidence="1" id="KW-0732">Signal</keyword>
<comment type="caution">
    <text evidence="3">The sequence shown here is derived from an EMBL/GenBank/DDBJ whole genome shotgun (WGS) entry which is preliminary data.</text>
</comment>
<evidence type="ECO:0000256" key="1">
    <source>
        <dbReference type="SAM" id="SignalP"/>
    </source>
</evidence>
<dbReference type="Pfam" id="PF18962">
    <property type="entry name" value="Por_Secre_tail"/>
    <property type="match status" value="1"/>
</dbReference>
<accession>A0ABP8MQZ0</accession>
<sequence length="525" mass="57566">MFLLLLLFFCSAAQAQSYFNRLYPNHSTGTIFCASSAQGRSGFMSVAMVVDSSSGKNGLRFFRFDAAGNEQASSFFEMPDTYPAGFFFYVFPGCMTRVDDNRYVILSEMESSVNDPIACLIAIDSDCHVTGFRELRNPYPGVTDSFMRSNSIGFDGTNLVTGHFAYYGSKTSRFMLMKHDTALHMLWAKTYAVGPNTNCNSGGLAVSEDGYALAGVSDNLLYDNDPRYAASAVVFKTDTSGSKLWEYICPETISTKPESIVRLDDGSYVFGTMGNVHFDRTGKFKSFVGQFKVFGVSSSGVQIWDTLYDSSIGSVGPCPIRFLEGTKTTFRTFIINFDVISADENKLLLFLETRNYSSLGNMLMCQKYYAPNAKDSIYYSLGGFNGPCRTQDGSALICGYFQDMLGKAMSPAQQGWIIKLDTNGCMGAGDPQCVPVSVPEQATDVPVISVYPNPVQSVLHIGIGNGIKGNFEILDIRGMRVQSRFLDGSSREYSLDMGTAAAGLYYYRFVSTDGTPVSGKFVYAP</sequence>
<dbReference type="EMBL" id="BAABEZ010000022">
    <property type="protein sequence ID" value="GAA4454594.1"/>
    <property type="molecule type" value="Genomic_DNA"/>
</dbReference>
<organism evidence="3 4">
    <name type="scientific">Rurimicrobium arvi</name>
    <dbReference type="NCBI Taxonomy" id="2049916"/>
    <lineage>
        <taxon>Bacteria</taxon>
        <taxon>Pseudomonadati</taxon>
        <taxon>Bacteroidota</taxon>
        <taxon>Chitinophagia</taxon>
        <taxon>Chitinophagales</taxon>
        <taxon>Chitinophagaceae</taxon>
        <taxon>Rurimicrobium</taxon>
    </lineage>
</organism>
<evidence type="ECO:0000313" key="3">
    <source>
        <dbReference type="EMBL" id="GAA4454594.1"/>
    </source>
</evidence>
<reference evidence="4" key="1">
    <citation type="journal article" date="2019" name="Int. J. Syst. Evol. Microbiol.">
        <title>The Global Catalogue of Microorganisms (GCM) 10K type strain sequencing project: providing services to taxonomists for standard genome sequencing and annotation.</title>
        <authorList>
            <consortium name="The Broad Institute Genomics Platform"/>
            <consortium name="The Broad Institute Genome Sequencing Center for Infectious Disease"/>
            <person name="Wu L."/>
            <person name="Ma J."/>
        </authorList>
    </citation>
    <scope>NUCLEOTIDE SEQUENCE [LARGE SCALE GENOMIC DNA]</scope>
    <source>
        <strain evidence="4">JCM 31921</strain>
    </source>
</reference>
<dbReference type="Proteomes" id="UP001501410">
    <property type="component" value="Unassembled WGS sequence"/>
</dbReference>
<evidence type="ECO:0000313" key="4">
    <source>
        <dbReference type="Proteomes" id="UP001501410"/>
    </source>
</evidence>
<name>A0ABP8MQZ0_9BACT</name>
<proteinExistence type="predicted"/>
<feature type="chain" id="PRO_5046652469" description="Secretion system C-terminal sorting domain-containing protein" evidence="1">
    <location>
        <begin position="16"/>
        <end position="525"/>
    </location>
</feature>